<evidence type="ECO:0000256" key="3">
    <source>
        <dbReference type="ARBA" id="ARBA00022676"/>
    </source>
</evidence>
<dbReference type="AlphaFoldDB" id="A0A1M6IKM4"/>
<proteinExistence type="predicted"/>
<dbReference type="EC" id="2.4.1.21" evidence="2"/>
<evidence type="ECO:0000256" key="2">
    <source>
        <dbReference type="ARBA" id="ARBA00012588"/>
    </source>
</evidence>
<keyword evidence="3" id="KW-0328">Glycosyltransferase</keyword>
<evidence type="ECO:0000313" key="6">
    <source>
        <dbReference type="EMBL" id="SHJ35008.1"/>
    </source>
</evidence>
<sequence length="292" mass="34512">MITTELIITDIFITFAHCINRAYRSMEKKKILYISQEITPYLPETEMSEIARYLPQGIQEKGREIRTFMPRYGSVNERRNQLHEVIRLSGMNMVIDDTDHPLIIKVASIQAARMQVYFIDNEDYFHRKHVITNSKGEEFEDNDERALFFARGVLETVIKLRWAPDLIHCHGWMTALVPLFIKKYYYNDPLFEQSKVVYSLYNDDFKKPLNKDFNKKVLLEGIKPDDVSKLKTPTYENLSKMAVDYSDAVIKGTENINSEVEKYVKSSEKLFLDYQPKETYIDAYNDFYEKVW</sequence>
<dbReference type="GO" id="GO:0009011">
    <property type="term" value="F:alpha-1,4-glucan glucosyltransferase (ADP-glucose donor) activity"/>
    <property type="evidence" value="ECO:0007669"/>
    <property type="project" value="UniProtKB-EC"/>
</dbReference>
<gene>
    <name evidence="6" type="ORF">SAMN05444280_11726</name>
</gene>
<organism evidence="6 7">
    <name type="scientific">Tangfeifania diversioriginum</name>
    <dbReference type="NCBI Taxonomy" id="1168035"/>
    <lineage>
        <taxon>Bacteria</taxon>
        <taxon>Pseudomonadati</taxon>
        <taxon>Bacteroidota</taxon>
        <taxon>Bacteroidia</taxon>
        <taxon>Marinilabiliales</taxon>
        <taxon>Prolixibacteraceae</taxon>
        <taxon>Tangfeifania</taxon>
    </lineage>
</organism>
<evidence type="ECO:0000256" key="1">
    <source>
        <dbReference type="ARBA" id="ARBA00001478"/>
    </source>
</evidence>
<name>A0A1M6IKM4_9BACT</name>
<keyword evidence="7" id="KW-1185">Reference proteome</keyword>
<dbReference type="Proteomes" id="UP000184050">
    <property type="component" value="Unassembled WGS sequence"/>
</dbReference>
<feature type="domain" description="Starch synthase catalytic" evidence="5">
    <location>
        <begin position="30"/>
        <end position="261"/>
    </location>
</feature>
<dbReference type="EMBL" id="FQZE01000017">
    <property type="protein sequence ID" value="SHJ35008.1"/>
    <property type="molecule type" value="Genomic_DNA"/>
</dbReference>
<protein>
    <recommendedName>
        <fullName evidence="2">starch synthase</fullName>
        <ecNumber evidence="2">2.4.1.21</ecNumber>
    </recommendedName>
</protein>
<dbReference type="SUPFAM" id="SSF53756">
    <property type="entry name" value="UDP-Glycosyltransferase/glycogen phosphorylase"/>
    <property type="match status" value="1"/>
</dbReference>
<comment type="catalytic activity">
    <reaction evidence="1">
        <text>[(1-&gt;4)-alpha-D-glucosyl](n) + ADP-alpha-D-glucose = [(1-&gt;4)-alpha-D-glucosyl](n+1) + ADP + H(+)</text>
        <dbReference type="Rhea" id="RHEA:18189"/>
        <dbReference type="Rhea" id="RHEA-COMP:9584"/>
        <dbReference type="Rhea" id="RHEA-COMP:9587"/>
        <dbReference type="ChEBI" id="CHEBI:15378"/>
        <dbReference type="ChEBI" id="CHEBI:15444"/>
        <dbReference type="ChEBI" id="CHEBI:57498"/>
        <dbReference type="ChEBI" id="CHEBI:456216"/>
        <dbReference type="EC" id="2.4.1.21"/>
    </reaction>
</comment>
<dbReference type="PANTHER" id="PTHR45825">
    <property type="entry name" value="GRANULE-BOUND STARCH SYNTHASE 1, CHLOROPLASTIC/AMYLOPLASTIC"/>
    <property type="match status" value="1"/>
</dbReference>
<dbReference type="InterPro" id="IPR013534">
    <property type="entry name" value="Starch_synth_cat_dom"/>
</dbReference>
<dbReference type="Gene3D" id="3.40.50.2000">
    <property type="entry name" value="Glycogen Phosphorylase B"/>
    <property type="match status" value="1"/>
</dbReference>
<dbReference type="PANTHER" id="PTHR45825:SF11">
    <property type="entry name" value="ALPHA AMYLASE DOMAIN-CONTAINING PROTEIN"/>
    <property type="match status" value="1"/>
</dbReference>
<evidence type="ECO:0000259" key="5">
    <source>
        <dbReference type="Pfam" id="PF08323"/>
    </source>
</evidence>
<evidence type="ECO:0000313" key="7">
    <source>
        <dbReference type="Proteomes" id="UP000184050"/>
    </source>
</evidence>
<accession>A0A1M6IKM4</accession>
<evidence type="ECO:0000256" key="4">
    <source>
        <dbReference type="ARBA" id="ARBA00022679"/>
    </source>
</evidence>
<reference evidence="6 7" key="1">
    <citation type="submission" date="2016-11" db="EMBL/GenBank/DDBJ databases">
        <authorList>
            <person name="Jaros S."/>
            <person name="Januszkiewicz K."/>
            <person name="Wedrychowicz H."/>
        </authorList>
    </citation>
    <scope>NUCLEOTIDE SEQUENCE [LARGE SCALE GENOMIC DNA]</scope>
    <source>
        <strain evidence="6 7">DSM 27063</strain>
    </source>
</reference>
<dbReference type="STRING" id="1168035.SAMN05444280_11726"/>
<dbReference type="Pfam" id="PF08323">
    <property type="entry name" value="Glyco_transf_5"/>
    <property type="match status" value="1"/>
</dbReference>
<keyword evidence="4" id="KW-0808">Transferase</keyword>